<dbReference type="AlphaFoldDB" id="A0A1R0GRR2"/>
<evidence type="ECO:0000256" key="3">
    <source>
        <dbReference type="PROSITE-ProRule" id="PRU00283"/>
    </source>
</evidence>
<feature type="compositionally biased region" description="Polar residues" evidence="6">
    <location>
        <begin position="18"/>
        <end position="33"/>
    </location>
</feature>
<keyword evidence="4" id="KW-0493">Microtubule</keyword>
<feature type="binding site" evidence="3">
    <location>
        <begin position="533"/>
        <end position="540"/>
    </location>
    <ligand>
        <name>ATP</name>
        <dbReference type="ChEBI" id="CHEBI:30616"/>
    </ligand>
</feature>
<accession>A0A1R0GRR2</accession>
<evidence type="ECO:0000313" key="8">
    <source>
        <dbReference type="EMBL" id="OLY79593.1"/>
    </source>
</evidence>
<protein>
    <recommendedName>
        <fullName evidence="4">Kinesin-like protein</fullName>
    </recommendedName>
</protein>
<feature type="compositionally biased region" description="Low complexity" evidence="6">
    <location>
        <begin position="1"/>
        <end position="10"/>
    </location>
</feature>
<dbReference type="OrthoDB" id="3176171at2759"/>
<evidence type="ECO:0000256" key="6">
    <source>
        <dbReference type="SAM" id="MobiDB-lite"/>
    </source>
</evidence>
<keyword evidence="5" id="KW-0175">Coiled coil</keyword>
<evidence type="ECO:0000313" key="9">
    <source>
        <dbReference type="Proteomes" id="UP000187455"/>
    </source>
</evidence>
<dbReference type="InterPro" id="IPR001752">
    <property type="entry name" value="Kinesin_motor_dom"/>
</dbReference>
<dbReference type="Pfam" id="PF00225">
    <property type="entry name" value="Kinesin"/>
    <property type="match status" value="1"/>
</dbReference>
<evidence type="ECO:0000256" key="1">
    <source>
        <dbReference type="ARBA" id="ARBA00022741"/>
    </source>
</evidence>
<comment type="caution">
    <text evidence="8">The sequence shown here is derived from an EMBL/GenBank/DDBJ whole genome shotgun (WGS) entry which is preliminary data.</text>
</comment>
<dbReference type="Gene3D" id="1.10.287.1490">
    <property type="match status" value="1"/>
</dbReference>
<dbReference type="GO" id="GO:0003777">
    <property type="term" value="F:microtubule motor activity"/>
    <property type="evidence" value="ECO:0007669"/>
    <property type="project" value="InterPro"/>
</dbReference>
<dbReference type="GO" id="GO:0005874">
    <property type="term" value="C:microtubule"/>
    <property type="evidence" value="ECO:0007669"/>
    <property type="project" value="UniProtKB-KW"/>
</dbReference>
<feature type="region of interest" description="Disordered" evidence="6">
    <location>
        <begin position="100"/>
        <end position="223"/>
    </location>
</feature>
<feature type="coiled-coil region" evidence="5">
    <location>
        <begin position="268"/>
        <end position="309"/>
    </location>
</feature>
<keyword evidence="9" id="KW-1185">Reference proteome</keyword>
<feature type="domain" description="Kinesin motor" evidence="7">
    <location>
        <begin position="443"/>
        <end position="796"/>
    </location>
</feature>
<feature type="compositionally biased region" description="Low complexity" evidence="6">
    <location>
        <begin position="193"/>
        <end position="202"/>
    </location>
</feature>
<feature type="compositionally biased region" description="Polar residues" evidence="6">
    <location>
        <begin position="115"/>
        <end position="129"/>
    </location>
</feature>
<keyword evidence="1 3" id="KW-0547">Nucleotide-binding</keyword>
<gene>
    <name evidence="8" type="ORF">AYI68_g6332</name>
</gene>
<evidence type="ECO:0000256" key="5">
    <source>
        <dbReference type="SAM" id="Coils"/>
    </source>
</evidence>
<dbReference type="PANTHER" id="PTHR47972">
    <property type="entry name" value="KINESIN-LIKE PROTEIN KLP-3"/>
    <property type="match status" value="1"/>
</dbReference>
<evidence type="ECO:0000256" key="4">
    <source>
        <dbReference type="RuleBase" id="RU000394"/>
    </source>
</evidence>
<dbReference type="GO" id="GO:0007018">
    <property type="term" value="P:microtubule-based movement"/>
    <property type="evidence" value="ECO:0007669"/>
    <property type="project" value="InterPro"/>
</dbReference>
<dbReference type="PRINTS" id="PR00380">
    <property type="entry name" value="KINESINHEAVY"/>
</dbReference>
<dbReference type="Gene3D" id="3.40.850.10">
    <property type="entry name" value="Kinesin motor domain"/>
    <property type="match status" value="1"/>
</dbReference>
<dbReference type="InterPro" id="IPR027640">
    <property type="entry name" value="Kinesin-like_fam"/>
</dbReference>
<dbReference type="EMBL" id="LSSL01004259">
    <property type="protein sequence ID" value="OLY79593.1"/>
    <property type="molecule type" value="Genomic_DNA"/>
</dbReference>
<dbReference type="PROSITE" id="PS00411">
    <property type="entry name" value="KINESIN_MOTOR_1"/>
    <property type="match status" value="1"/>
</dbReference>
<feature type="compositionally biased region" description="Polar residues" evidence="6">
    <location>
        <begin position="141"/>
        <end position="156"/>
    </location>
</feature>
<dbReference type="GO" id="GO:0005524">
    <property type="term" value="F:ATP binding"/>
    <property type="evidence" value="ECO:0007669"/>
    <property type="project" value="UniProtKB-UniRule"/>
</dbReference>
<dbReference type="STRING" id="133383.A0A1R0GRR2"/>
<organism evidence="8 9">
    <name type="scientific">Smittium mucronatum</name>
    <dbReference type="NCBI Taxonomy" id="133383"/>
    <lineage>
        <taxon>Eukaryota</taxon>
        <taxon>Fungi</taxon>
        <taxon>Fungi incertae sedis</taxon>
        <taxon>Zoopagomycota</taxon>
        <taxon>Kickxellomycotina</taxon>
        <taxon>Harpellomycetes</taxon>
        <taxon>Harpellales</taxon>
        <taxon>Legeriomycetaceae</taxon>
        <taxon>Smittium</taxon>
    </lineage>
</organism>
<proteinExistence type="inferred from homology"/>
<evidence type="ECO:0000256" key="2">
    <source>
        <dbReference type="ARBA" id="ARBA00022840"/>
    </source>
</evidence>
<keyword evidence="2 3" id="KW-0067">ATP-binding</keyword>
<dbReference type="GO" id="GO:0008017">
    <property type="term" value="F:microtubule binding"/>
    <property type="evidence" value="ECO:0007669"/>
    <property type="project" value="InterPro"/>
</dbReference>
<dbReference type="InterPro" id="IPR027417">
    <property type="entry name" value="P-loop_NTPase"/>
</dbReference>
<feature type="region of interest" description="Disordered" evidence="6">
    <location>
        <begin position="1"/>
        <end position="34"/>
    </location>
</feature>
<feature type="compositionally biased region" description="Polar residues" evidence="6">
    <location>
        <begin position="177"/>
        <end position="190"/>
    </location>
</feature>
<dbReference type="Proteomes" id="UP000187455">
    <property type="component" value="Unassembled WGS sequence"/>
</dbReference>
<dbReference type="PROSITE" id="PS50067">
    <property type="entry name" value="KINESIN_MOTOR_2"/>
    <property type="match status" value="1"/>
</dbReference>
<dbReference type="InterPro" id="IPR019821">
    <property type="entry name" value="Kinesin_motor_CS"/>
</dbReference>
<comment type="similarity">
    <text evidence="3 4">Belongs to the TRAFAC class myosin-kinesin ATPase superfamily. Kinesin family.</text>
</comment>
<feature type="compositionally biased region" description="Low complexity" evidence="6">
    <location>
        <begin position="157"/>
        <end position="170"/>
    </location>
</feature>
<dbReference type="SUPFAM" id="SSF52540">
    <property type="entry name" value="P-loop containing nucleoside triphosphate hydrolases"/>
    <property type="match status" value="1"/>
</dbReference>
<dbReference type="InterPro" id="IPR036961">
    <property type="entry name" value="Kinesin_motor_dom_sf"/>
</dbReference>
<keyword evidence="3 4" id="KW-0505">Motor protein</keyword>
<evidence type="ECO:0000259" key="7">
    <source>
        <dbReference type="PROSITE" id="PS50067"/>
    </source>
</evidence>
<name>A0A1R0GRR2_9FUNG</name>
<reference evidence="8 9" key="1">
    <citation type="journal article" date="2016" name="Mol. Biol. Evol.">
        <title>Genome-Wide Survey of Gut Fungi (Harpellales) Reveals the First Horizontally Transferred Ubiquitin Gene from a Mosquito Host.</title>
        <authorList>
            <person name="Wang Y."/>
            <person name="White M.M."/>
            <person name="Kvist S."/>
            <person name="Moncalvo J.M."/>
        </authorList>
    </citation>
    <scope>NUCLEOTIDE SEQUENCE [LARGE SCALE GENOMIC DNA]</scope>
    <source>
        <strain evidence="8 9">ALG-7-W6</strain>
    </source>
</reference>
<dbReference type="SMART" id="SM00129">
    <property type="entry name" value="KISc"/>
    <property type="match status" value="1"/>
</dbReference>
<sequence length="805" mass="88158">MLKPPTTLKSPKPPLSSNDNAAQSSSTPQSEAPNNVLAHIIELKRKATMSHDPSFISPKKKFAVEYNGKVSKSILMPASIQNIKSARMIKRLSKRLSMKIAQNNSNRLIKKPPTTLKSMSKPSNLSASKSAIPVPQKKPTAPNSKLSRTVANPTRPSNKSSVSRSSTSNNPALPRKPSTTAKSTNTSSRNPSKKSINSDSSSTNCLFKLSDDEGNLSDNGPPELPRGHNIDFKVLPLSSPPFFINLHFLFFYQDLIKFEHTSRLNLSVKNLKSQIDKSNRDLEQKISSINSLNSEISSLKAEINSINNSYNDKLVSLRQSYSTKISALDSEKSQIQTELDSATSSLNSTKVSLAEKVESILKLENDLSDLKKLHSQTIESLNQTTLSLEATKTIVSNKSDIIASLNQDIKSRDASISDLKRSLATEEVLRRKLHNTIQELKGNIRVFCRSRPISDSGIEKSCLSFSEDSLDSKSIGVSQLKESATGQSVSKDVSFTFDHVFQPSESQDAVYDEVSQLIQSALDGYSVCIFAYGQTGSGKTFTMEGPDKINSPSDKGIIPRALEQIYAETLRLSNKDWDYQLTAQFVEIYNEQLFDLLGDSSASDKRVTRKQVPTDQQSAKPKIEIRQSTDGTSYVSGCSLTNVDSASSVSSLLAKSALNRRVASTECNERSSRSHCVFSLFIKGKNSQTGESVSSTLNLIDLAGSERLNNSKSTGERLKETQAINKSLSSLGDVIMALSNGEKHVPFRNSKLTHLLMPSLSSGNSKIMMFVCVAPDESSVQETLCSLRFAAKVNNCHIGTAKRNN</sequence>